<evidence type="ECO:0000256" key="11">
    <source>
        <dbReference type="ARBA" id="ARBA00023237"/>
    </source>
</evidence>
<evidence type="ECO:0000256" key="4">
    <source>
        <dbReference type="ARBA" id="ARBA00022496"/>
    </source>
</evidence>
<keyword evidence="4" id="KW-0410">Iron transport</keyword>
<evidence type="ECO:0000256" key="7">
    <source>
        <dbReference type="ARBA" id="ARBA00023004"/>
    </source>
</evidence>
<evidence type="ECO:0000256" key="8">
    <source>
        <dbReference type="ARBA" id="ARBA00023065"/>
    </source>
</evidence>
<evidence type="ECO:0000256" key="6">
    <source>
        <dbReference type="ARBA" id="ARBA00022729"/>
    </source>
</evidence>
<dbReference type="Proteomes" id="UP000198658">
    <property type="component" value="Unassembled WGS sequence"/>
</dbReference>
<evidence type="ECO:0000256" key="13">
    <source>
        <dbReference type="PROSITE-ProRule" id="PRU10144"/>
    </source>
</evidence>
<dbReference type="InterPro" id="IPR010917">
    <property type="entry name" value="TonB_rcpt_CS"/>
</dbReference>
<dbReference type="SUPFAM" id="SSF56935">
    <property type="entry name" value="Porins"/>
    <property type="match status" value="1"/>
</dbReference>
<dbReference type="Gene3D" id="2.40.170.20">
    <property type="entry name" value="TonB-dependent receptor, beta-barrel domain"/>
    <property type="match status" value="3"/>
</dbReference>
<dbReference type="PANTHER" id="PTHR32552">
    <property type="entry name" value="FERRICHROME IRON RECEPTOR-RELATED"/>
    <property type="match status" value="1"/>
</dbReference>
<keyword evidence="18" id="KW-1185">Reference proteome</keyword>
<keyword evidence="5 12" id="KW-0812">Transmembrane</keyword>
<dbReference type="STRING" id="658218.SAMN05216562_2483"/>
<sequence>MKATTQPLQRKLLPAAITLATCTYGSALLAQENTALEEVVVTAQKREQALQDVPVSVTAFTSESIERSGIEEFEDYASRTPNVGFTQQGNRAFTKVAIRGVTNIGGKANAVGIYLDEFNIAPNILVNGYSRTADTELFDVERIEVLRGPQGTYFGRNTMGGAINITSQKPDTSAAFGSVKLQGDEHGGYLARTSYNQPLGDSAALRGAVFYREQGGWMDNIGPSDATNDGDSSGARIALYAKPTERLDMDLALSRVEHNQSMPSLVASGQLGSILQQLNAINDQFPLLLASMGYPGPVAPIDTAALPEWPLPTTDAPFVSAGNYDTLATDLPHESSSETDTATARLVYAINDHLTLTSVSGITRNDFSAFGDGDMSVHPAFTVGRDSDMRAWSQEFRLSSSGNGSIDWLLGAIIAEDEISETDISTHLASDPFLDAWGTLLFGLSAQGGLIDFTDPAIQAMLATPGAVPGLFGPLSVGNFEDVDRANETRSRAVFADTTYYVNEDWELSLGLRYTDDRVDFSELTRPTVTLPVGEDQVSTDFTDLSSRVTLNYRLGDSSRLYFTAAKGFKVGGVNSSVTAQIDEVDQVFDKETGWSYELGNKSQWLDNRLQLNLSLFQFDWSNLQVRGQDPLSQRQFVQNASDAQNRGLEIELTALLTDNIQLSTSYGRLSAEFDGFTNAVTTNGDVIDATGNRIPYSPENTFSAALDIDIPLNAGFDGYLHLDYSHIDDQYFDVENSEARMIPAYQLWNARAGIGNDSWKLALFANNLLNEEYLLGLQGLETHYSGLQRSVGTPRTLGASLTIDF</sequence>
<gene>
    <name evidence="17" type="ORF">SAMN05216562_2483</name>
</gene>
<evidence type="ECO:0000256" key="12">
    <source>
        <dbReference type="PROSITE-ProRule" id="PRU01360"/>
    </source>
</evidence>
<organism evidence="17 18">
    <name type="scientific">Microbulbifer marinus</name>
    <dbReference type="NCBI Taxonomy" id="658218"/>
    <lineage>
        <taxon>Bacteria</taxon>
        <taxon>Pseudomonadati</taxon>
        <taxon>Pseudomonadota</taxon>
        <taxon>Gammaproteobacteria</taxon>
        <taxon>Cellvibrionales</taxon>
        <taxon>Microbulbiferaceae</taxon>
        <taxon>Microbulbifer</taxon>
    </lineage>
</organism>
<dbReference type="AlphaFoldDB" id="A0A1H4A1A2"/>
<dbReference type="Pfam" id="PF00593">
    <property type="entry name" value="TonB_dep_Rec_b-barrel"/>
    <property type="match status" value="1"/>
</dbReference>
<dbReference type="InterPro" id="IPR039426">
    <property type="entry name" value="TonB-dep_rcpt-like"/>
</dbReference>
<comment type="similarity">
    <text evidence="12 14">Belongs to the TonB-dependent receptor family.</text>
</comment>
<name>A0A1H4A1A2_9GAMM</name>
<reference evidence="18" key="1">
    <citation type="submission" date="2016-10" db="EMBL/GenBank/DDBJ databases">
        <authorList>
            <person name="Varghese N."/>
            <person name="Submissions S."/>
        </authorList>
    </citation>
    <scope>NUCLEOTIDE SEQUENCE [LARGE SCALE GENOMIC DNA]</scope>
    <source>
        <strain evidence="18">CGMCC 1.10657</strain>
    </source>
</reference>
<evidence type="ECO:0000313" key="17">
    <source>
        <dbReference type="EMBL" id="SEA29819.1"/>
    </source>
</evidence>
<dbReference type="InterPro" id="IPR036942">
    <property type="entry name" value="Beta-barrel_TonB_sf"/>
</dbReference>
<evidence type="ECO:0000256" key="1">
    <source>
        <dbReference type="ARBA" id="ARBA00004571"/>
    </source>
</evidence>
<evidence type="ECO:0000256" key="2">
    <source>
        <dbReference type="ARBA" id="ARBA00022448"/>
    </source>
</evidence>
<keyword evidence="11 12" id="KW-0998">Cell outer membrane</keyword>
<evidence type="ECO:0000256" key="5">
    <source>
        <dbReference type="ARBA" id="ARBA00022692"/>
    </source>
</evidence>
<dbReference type="InterPro" id="IPR012910">
    <property type="entry name" value="Plug_dom"/>
</dbReference>
<keyword evidence="8" id="KW-0406">Ion transport</keyword>
<feature type="domain" description="TonB-dependent receptor plug" evidence="16">
    <location>
        <begin position="50"/>
        <end position="162"/>
    </location>
</feature>
<protein>
    <submittedName>
        <fullName evidence="17">Outer membrane receptor proteins, mostly Fe transport</fullName>
    </submittedName>
</protein>
<evidence type="ECO:0000256" key="14">
    <source>
        <dbReference type="RuleBase" id="RU003357"/>
    </source>
</evidence>
<keyword evidence="10 12" id="KW-0472">Membrane</keyword>
<evidence type="ECO:0000259" key="16">
    <source>
        <dbReference type="Pfam" id="PF07715"/>
    </source>
</evidence>
<comment type="subcellular location">
    <subcellularLocation>
        <location evidence="1 12">Cell outer membrane</location>
        <topology evidence="1 12">Multi-pass membrane protein</topology>
    </subcellularLocation>
</comment>
<keyword evidence="2 12" id="KW-0813">Transport</keyword>
<evidence type="ECO:0000256" key="3">
    <source>
        <dbReference type="ARBA" id="ARBA00022452"/>
    </source>
</evidence>
<accession>A0A1H4A1A2</accession>
<keyword evidence="7" id="KW-0408">Iron</keyword>
<keyword evidence="17" id="KW-0675">Receptor</keyword>
<dbReference type="EMBL" id="FNQO01000003">
    <property type="protein sequence ID" value="SEA29819.1"/>
    <property type="molecule type" value="Genomic_DNA"/>
</dbReference>
<dbReference type="PROSITE" id="PS52016">
    <property type="entry name" value="TONB_DEPENDENT_REC_3"/>
    <property type="match status" value="1"/>
</dbReference>
<evidence type="ECO:0000256" key="9">
    <source>
        <dbReference type="ARBA" id="ARBA00023077"/>
    </source>
</evidence>
<dbReference type="PANTHER" id="PTHR32552:SF81">
    <property type="entry name" value="TONB-DEPENDENT OUTER MEMBRANE RECEPTOR"/>
    <property type="match status" value="1"/>
</dbReference>
<proteinExistence type="inferred from homology"/>
<dbReference type="InterPro" id="IPR000531">
    <property type="entry name" value="Beta-barrel_TonB"/>
</dbReference>
<evidence type="ECO:0000256" key="10">
    <source>
        <dbReference type="ARBA" id="ARBA00023136"/>
    </source>
</evidence>
<dbReference type="PROSITE" id="PS01156">
    <property type="entry name" value="TONB_DEPENDENT_REC_2"/>
    <property type="match status" value="1"/>
</dbReference>
<dbReference type="OrthoDB" id="127311at2"/>
<keyword evidence="6" id="KW-0732">Signal</keyword>
<keyword evidence="3 12" id="KW-1134">Transmembrane beta strand</keyword>
<dbReference type="GO" id="GO:0009279">
    <property type="term" value="C:cell outer membrane"/>
    <property type="evidence" value="ECO:0007669"/>
    <property type="project" value="UniProtKB-SubCell"/>
</dbReference>
<dbReference type="Pfam" id="PF07715">
    <property type="entry name" value="Plug"/>
    <property type="match status" value="1"/>
</dbReference>
<evidence type="ECO:0000259" key="15">
    <source>
        <dbReference type="Pfam" id="PF00593"/>
    </source>
</evidence>
<feature type="domain" description="TonB-dependent receptor-like beta-barrel" evidence="15">
    <location>
        <begin position="317"/>
        <end position="769"/>
    </location>
</feature>
<dbReference type="GO" id="GO:0006826">
    <property type="term" value="P:iron ion transport"/>
    <property type="evidence" value="ECO:0007669"/>
    <property type="project" value="UniProtKB-KW"/>
</dbReference>
<dbReference type="RefSeq" id="WP_091388868.1">
    <property type="nucleotide sequence ID" value="NZ_FNQO01000003.1"/>
</dbReference>
<feature type="short sequence motif" description="TonB C-terminal box" evidence="13">
    <location>
        <begin position="789"/>
        <end position="806"/>
    </location>
</feature>
<keyword evidence="9 14" id="KW-0798">TonB box</keyword>
<evidence type="ECO:0000313" key="18">
    <source>
        <dbReference type="Proteomes" id="UP000198658"/>
    </source>
</evidence>